<accession>A0ABW3Y633</accession>
<feature type="domain" description="DUF2520" evidence="1">
    <location>
        <begin position="121"/>
        <end position="244"/>
    </location>
</feature>
<dbReference type="PANTHER" id="PTHR40459:SF1">
    <property type="entry name" value="CONSERVED HYPOTHETICAL ALANINE AND LEUCINE RICH PROTEIN"/>
    <property type="match status" value="1"/>
</dbReference>
<dbReference type="InterPro" id="IPR008927">
    <property type="entry name" value="6-PGluconate_DH-like_C_sf"/>
</dbReference>
<dbReference type="EMBL" id="JBHTMY010000003">
    <property type="protein sequence ID" value="MFD1316048.1"/>
    <property type="molecule type" value="Genomic_DNA"/>
</dbReference>
<dbReference type="Gene3D" id="1.10.1040.20">
    <property type="entry name" value="ProC-like, C-terminal domain"/>
    <property type="match status" value="1"/>
</dbReference>
<sequence length="249" mass="28291">MITVVLIGAGNVAVHMAKAMYAANEVHLIQRYARSLRNQEFFNSEIPFTKNLSELMQADLYLIAINDDEISSFSKKLEVSGLVAHTSGSMALNELQCKSGKGVCYPVQTFSKNELLEYINIPFCLEAENKRDLELLKKFANSISKNVYEINSNQREKLHLAAVFANNFSNHMFKIANDLSEENNFSFDILKPLLLETVKKLNHLSPIQAQTGPARRNDQKVIAKHLKQLYQTEKEIYQVITKSIIKTYS</sequence>
<gene>
    <name evidence="2" type="ORF">ACFQ39_10500</name>
</gene>
<evidence type="ECO:0000313" key="2">
    <source>
        <dbReference type="EMBL" id="MFD1316048.1"/>
    </source>
</evidence>
<dbReference type="Pfam" id="PF10728">
    <property type="entry name" value="DUF2520"/>
    <property type="match status" value="1"/>
</dbReference>
<dbReference type="InterPro" id="IPR037108">
    <property type="entry name" value="TM1727-like_C_sf"/>
</dbReference>
<dbReference type="Gene3D" id="3.40.50.720">
    <property type="entry name" value="NAD(P)-binding Rossmann-like Domain"/>
    <property type="match status" value="1"/>
</dbReference>
<reference evidence="3" key="1">
    <citation type="journal article" date="2019" name="Int. J. Syst. Evol. Microbiol.">
        <title>The Global Catalogue of Microorganisms (GCM) 10K type strain sequencing project: providing services to taxonomists for standard genome sequencing and annotation.</title>
        <authorList>
            <consortium name="The Broad Institute Genomics Platform"/>
            <consortium name="The Broad Institute Genome Sequencing Center for Infectious Disease"/>
            <person name="Wu L."/>
            <person name="Ma J."/>
        </authorList>
    </citation>
    <scope>NUCLEOTIDE SEQUENCE [LARGE SCALE GENOMIC DNA]</scope>
    <source>
        <strain evidence="3">CCUG 61485</strain>
    </source>
</reference>
<proteinExistence type="predicted"/>
<protein>
    <submittedName>
        <fullName evidence="2">Rossmann-like and DUF2520 domain-containing protein</fullName>
    </submittedName>
</protein>
<evidence type="ECO:0000313" key="3">
    <source>
        <dbReference type="Proteomes" id="UP001597201"/>
    </source>
</evidence>
<name>A0ABW3Y633_9FLAO</name>
<dbReference type="Proteomes" id="UP001597201">
    <property type="component" value="Unassembled WGS sequence"/>
</dbReference>
<dbReference type="RefSeq" id="WP_377178803.1">
    <property type="nucleotide sequence ID" value="NZ_JBHTMY010000003.1"/>
</dbReference>
<keyword evidence="3" id="KW-1185">Reference proteome</keyword>
<dbReference type="SUPFAM" id="SSF48179">
    <property type="entry name" value="6-phosphogluconate dehydrogenase C-terminal domain-like"/>
    <property type="match status" value="1"/>
</dbReference>
<organism evidence="2 3">
    <name type="scientific">Namhaeicola litoreus</name>
    <dbReference type="NCBI Taxonomy" id="1052145"/>
    <lineage>
        <taxon>Bacteria</taxon>
        <taxon>Pseudomonadati</taxon>
        <taxon>Bacteroidota</taxon>
        <taxon>Flavobacteriia</taxon>
        <taxon>Flavobacteriales</taxon>
        <taxon>Flavobacteriaceae</taxon>
        <taxon>Namhaeicola</taxon>
    </lineage>
</organism>
<dbReference type="InterPro" id="IPR036291">
    <property type="entry name" value="NAD(P)-bd_dom_sf"/>
</dbReference>
<comment type="caution">
    <text evidence="2">The sequence shown here is derived from an EMBL/GenBank/DDBJ whole genome shotgun (WGS) entry which is preliminary data.</text>
</comment>
<evidence type="ECO:0000259" key="1">
    <source>
        <dbReference type="Pfam" id="PF10728"/>
    </source>
</evidence>
<dbReference type="PANTHER" id="PTHR40459">
    <property type="entry name" value="CONSERVED HYPOTHETICAL ALANINE AND LEUCINE RICH PROTEIN"/>
    <property type="match status" value="1"/>
</dbReference>
<dbReference type="SUPFAM" id="SSF51735">
    <property type="entry name" value="NAD(P)-binding Rossmann-fold domains"/>
    <property type="match status" value="1"/>
</dbReference>
<dbReference type="InterPro" id="IPR018931">
    <property type="entry name" value="DUF2520"/>
</dbReference>